<comment type="similarity">
    <text evidence="1">Belongs to the S-100 family.</text>
</comment>
<dbReference type="Pfam" id="PF01023">
    <property type="entry name" value="S_100"/>
    <property type="match status" value="1"/>
</dbReference>
<name>A0A8C4QRQ8_EPTBU</name>
<dbReference type="CDD" id="cd00213">
    <property type="entry name" value="S-100"/>
    <property type="match status" value="1"/>
</dbReference>
<dbReference type="GeneTree" id="ENSGT01150000289778"/>
<organism evidence="4 5">
    <name type="scientific">Eptatretus burgeri</name>
    <name type="common">Inshore hagfish</name>
    <dbReference type="NCBI Taxonomy" id="7764"/>
    <lineage>
        <taxon>Eukaryota</taxon>
        <taxon>Metazoa</taxon>
        <taxon>Chordata</taxon>
        <taxon>Craniata</taxon>
        <taxon>Vertebrata</taxon>
        <taxon>Cyclostomata</taxon>
        <taxon>Myxini</taxon>
        <taxon>Myxiniformes</taxon>
        <taxon>Myxinidae</taxon>
        <taxon>Eptatretinae</taxon>
        <taxon>Eptatretus</taxon>
    </lineage>
</organism>
<dbReference type="SUPFAM" id="SSF47473">
    <property type="entry name" value="EF-hand"/>
    <property type="match status" value="1"/>
</dbReference>
<dbReference type="InterPro" id="IPR013787">
    <property type="entry name" value="S100_Ca-bd_sub"/>
</dbReference>
<dbReference type="InterPro" id="IPR002048">
    <property type="entry name" value="EF_hand_dom"/>
</dbReference>
<evidence type="ECO:0000256" key="2">
    <source>
        <dbReference type="ARBA" id="ARBA00022837"/>
    </source>
</evidence>
<reference evidence="4" key="2">
    <citation type="submission" date="2025-09" db="UniProtKB">
        <authorList>
            <consortium name="Ensembl"/>
        </authorList>
    </citation>
    <scope>IDENTIFICATION</scope>
</reference>
<dbReference type="GO" id="GO:0046914">
    <property type="term" value="F:transition metal ion binding"/>
    <property type="evidence" value="ECO:0007669"/>
    <property type="project" value="InterPro"/>
</dbReference>
<feature type="domain" description="EF-hand" evidence="3">
    <location>
        <begin position="79"/>
        <end position="114"/>
    </location>
</feature>
<accession>A0A8C4QRQ8</accession>
<dbReference type="Ensembl" id="ENSEBUT00000019043.1">
    <property type="protein sequence ID" value="ENSEBUP00000018467.1"/>
    <property type="gene ID" value="ENSEBUG00000011526.1"/>
</dbReference>
<dbReference type="Gene3D" id="1.10.238.10">
    <property type="entry name" value="EF-hand"/>
    <property type="match status" value="1"/>
</dbReference>
<evidence type="ECO:0000256" key="1">
    <source>
        <dbReference type="ARBA" id="ARBA00007323"/>
    </source>
</evidence>
<reference evidence="4" key="1">
    <citation type="submission" date="2025-08" db="UniProtKB">
        <authorList>
            <consortium name="Ensembl"/>
        </authorList>
    </citation>
    <scope>IDENTIFICATION</scope>
</reference>
<dbReference type="GO" id="GO:0048306">
    <property type="term" value="F:calcium-dependent protein binding"/>
    <property type="evidence" value="ECO:0007669"/>
    <property type="project" value="TreeGrafter"/>
</dbReference>
<dbReference type="InterPro" id="IPR034325">
    <property type="entry name" value="S-100_dom"/>
</dbReference>
<evidence type="ECO:0000313" key="5">
    <source>
        <dbReference type="Proteomes" id="UP000694388"/>
    </source>
</evidence>
<dbReference type="SMART" id="SM01394">
    <property type="entry name" value="S_100"/>
    <property type="match status" value="1"/>
</dbReference>
<dbReference type="Proteomes" id="UP000694388">
    <property type="component" value="Unplaced"/>
</dbReference>
<keyword evidence="5" id="KW-1185">Reference proteome</keyword>
<dbReference type="PANTHER" id="PTHR11639:SF134">
    <property type="entry name" value="PROTEIN S100-A1-RELATED"/>
    <property type="match status" value="1"/>
</dbReference>
<dbReference type="GO" id="GO:0005509">
    <property type="term" value="F:calcium ion binding"/>
    <property type="evidence" value="ECO:0007669"/>
    <property type="project" value="InterPro"/>
</dbReference>
<dbReference type="InterPro" id="IPR011992">
    <property type="entry name" value="EF-hand-dom_pair"/>
</dbReference>
<proteinExistence type="inferred from homology"/>
<evidence type="ECO:0000313" key="4">
    <source>
        <dbReference type="Ensembl" id="ENSEBUP00000018467.1"/>
    </source>
</evidence>
<dbReference type="SMART" id="SM00054">
    <property type="entry name" value="EFh"/>
    <property type="match status" value="1"/>
</dbReference>
<dbReference type="AlphaFoldDB" id="A0A8C4QRQ8"/>
<dbReference type="InterPro" id="IPR018247">
    <property type="entry name" value="EF_Hand_1_Ca_BS"/>
</dbReference>
<dbReference type="PANTHER" id="PTHR11639">
    <property type="entry name" value="S100 CALCIUM-BINDING PROTEIN"/>
    <property type="match status" value="1"/>
</dbReference>
<sequence>FKPTHTVGLWHLKIHTCNLTTTILSNGYKMATRLETAMDTLISVFHSYAGQQGDKYKVNIVELNKMVDAELPGLRKKNKDPKFVKSMLDKIDIDKNGEVDFKEFMSLIAAITLSN</sequence>
<dbReference type="OMA" id="WHLKIHT"/>
<evidence type="ECO:0000259" key="3">
    <source>
        <dbReference type="PROSITE" id="PS50222"/>
    </source>
</evidence>
<protein>
    <recommendedName>
        <fullName evidence="3">EF-hand domain-containing protein</fullName>
    </recommendedName>
</protein>
<keyword evidence="2" id="KW-0106">Calcium</keyword>
<dbReference type="PROSITE" id="PS50222">
    <property type="entry name" value="EF_HAND_2"/>
    <property type="match status" value="1"/>
</dbReference>
<dbReference type="PROSITE" id="PS00018">
    <property type="entry name" value="EF_HAND_1"/>
    <property type="match status" value="1"/>
</dbReference>